<keyword evidence="2" id="KW-1185">Reference proteome</keyword>
<evidence type="ECO:0000313" key="1">
    <source>
        <dbReference type="EMBL" id="MED6171151.1"/>
    </source>
</evidence>
<protein>
    <submittedName>
        <fullName evidence="1">Uncharacterized protein</fullName>
    </submittedName>
</protein>
<dbReference type="Proteomes" id="UP001341840">
    <property type="component" value="Unassembled WGS sequence"/>
</dbReference>
<evidence type="ECO:0000313" key="2">
    <source>
        <dbReference type="Proteomes" id="UP001341840"/>
    </source>
</evidence>
<name>A0ABU6VC37_9FABA</name>
<sequence>MTVEVGCEVCDCRNCTEMEVCRLTEKIQRRLARISFFTGSVLDLSLEDFGIDIQGVSSELDANGVLRLKVELFLGEALKEVGLSGTRVADEDHLDEVGVVVAATASIILLR</sequence>
<accession>A0ABU6VC37</accession>
<gene>
    <name evidence="1" type="ORF">PIB30_038135</name>
</gene>
<proteinExistence type="predicted"/>
<reference evidence="1 2" key="1">
    <citation type="journal article" date="2023" name="Plants (Basel)">
        <title>Bridging the Gap: Combining Genomics and Transcriptomics Approaches to Understand Stylosanthes scabra, an Orphan Legume from the Brazilian Caatinga.</title>
        <authorList>
            <person name="Ferreira-Neto J.R.C."/>
            <person name="da Silva M.D."/>
            <person name="Binneck E."/>
            <person name="de Melo N.F."/>
            <person name="da Silva R.H."/>
            <person name="de Melo A.L.T.M."/>
            <person name="Pandolfi V."/>
            <person name="Bustamante F.O."/>
            <person name="Brasileiro-Vidal A.C."/>
            <person name="Benko-Iseppon A.M."/>
        </authorList>
    </citation>
    <scope>NUCLEOTIDE SEQUENCE [LARGE SCALE GENOMIC DNA]</scope>
    <source>
        <tissue evidence="1">Leaves</tissue>
    </source>
</reference>
<comment type="caution">
    <text evidence="1">The sequence shown here is derived from an EMBL/GenBank/DDBJ whole genome shotgun (WGS) entry which is preliminary data.</text>
</comment>
<organism evidence="1 2">
    <name type="scientific">Stylosanthes scabra</name>
    <dbReference type="NCBI Taxonomy" id="79078"/>
    <lineage>
        <taxon>Eukaryota</taxon>
        <taxon>Viridiplantae</taxon>
        <taxon>Streptophyta</taxon>
        <taxon>Embryophyta</taxon>
        <taxon>Tracheophyta</taxon>
        <taxon>Spermatophyta</taxon>
        <taxon>Magnoliopsida</taxon>
        <taxon>eudicotyledons</taxon>
        <taxon>Gunneridae</taxon>
        <taxon>Pentapetalae</taxon>
        <taxon>rosids</taxon>
        <taxon>fabids</taxon>
        <taxon>Fabales</taxon>
        <taxon>Fabaceae</taxon>
        <taxon>Papilionoideae</taxon>
        <taxon>50 kb inversion clade</taxon>
        <taxon>dalbergioids sensu lato</taxon>
        <taxon>Dalbergieae</taxon>
        <taxon>Pterocarpus clade</taxon>
        <taxon>Stylosanthes</taxon>
    </lineage>
</organism>
<dbReference type="EMBL" id="JASCZI010151230">
    <property type="protein sequence ID" value="MED6171151.1"/>
    <property type="molecule type" value="Genomic_DNA"/>
</dbReference>